<evidence type="ECO:0000256" key="4">
    <source>
        <dbReference type="ARBA" id="ARBA00022857"/>
    </source>
</evidence>
<evidence type="ECO:0000256" key="2">
    <source>
        <dbReference type="ARBA" id="ARBA00005821"/>
    </source>
</evidence>
<keyword evidence="3 7" id="KW-0602">Photosynthesis</keyword>
<comment type="catalytic activity">
    <reaction evidence="7">
        <text>chlorophyllide a + NADP(+) = protochlorophyllide a + NADPH + H(+)</text>
        <dbReference type="Rhea" id="RHEA:11132"/>
        <dbReference type="ChEBI" id="CHEBI:15378"/>
        <dbReference type="ChEBI" id="CHEBI:57783"/>
        <dbReference type="ChEBI" id="CHEBI:58349"/>
        <dbReference type="ChEBI" id="CHEBI:83348"/>
        <dbReference type="ChEBI" id="CHEBI:83350"/>
        <dbReference type="EC" id="1.3.1.33"/>
    </reaction>
</comment>
<dbReference type="GeneID" id="9683212"/>
<dbReference type="RefSeq" id="XP_003057774.1">
    <property type="nucleotide sequence ID" value="XM_003057728.1"/>
</dbReference>
<organism evidence="9">
    <name type="scientific">Micromonas pusilla (strain CCMP1545)</name>
    <name type="common">Picoplanktonic green alga</name>
    <dbReference type="NCBI Taxonomy" id="564608"/>
    <lineage>
        <taxon>Eukaryota</taxon>
        <taxon>Viridiplantae</taxon>
        <taxon>Chlorophyta</taxon>
        <taxon>Mamiellophyceae</taxon>
        <taxon>Mamiellales</taxon>
        <taxon>Mamiellaceae</taxon>
        <taxon>Micromonas</taxon>
    </lineage>
</organism>
<protein>
    <recommendedName>
        <fullName evidence="7">NADPH-protochlorophyllide oxidoreductase</fullName>
        <ecNumber evidence="7">1.3.1.33</ecNumber>
    </recommendedName>
</protein>
<dbReference type="GO" id="GO:0009507">
    <property type="term" value="C:chloroplast"/>
    <property type="evidence" value="ECO:0007669"/>
    <property type="project" value="UniProtKB-SubCell"/>
</dbReference>
<dbReference type="InterPro" id="IPR036291">
    <property type="entry name" value="NAD(P)-bd_dom_sf"/>
</dbReference>
<dbReference type="GO" id="GO:0015979">
    <property type="term" value="P:photosynthesis"/>
    <property type="evidence" value="ECO:0007669"/>
    <property type="project" value="UniProtKB-KW"/>
</dbReference>
<keyword evidence="9" id="KW-1185">Reference proteome</keyword>
<reference evidence="8 9" key="1">
    <citation type="journal article" date="2009" name="Science">
        <title>Green evolution and dynamic adaptations revealed by genomes of the marine picoeukaryotes Micromonas.</title>
        <authorList>
            <person name="Worden A.Z."/>
            <person name="Lee J.H."/>
            <person name="Mock T."/>
            <person name="Rouze P."/>
            <person name="Simmons M.P."/>
            <person name="Aerts A.L."/>
            <person name="Allen A.E."/>
            <person name="Cuvelier M.L."/>
            <person name="Derelle E."/>
            <person name="Everett M.V."/>
            <person name="Foulon E."/>
            <person name="Grimwood J."/>
            <person name="Gundlach H."/>
            <person name="Henrissat B."/>
            <person name="Napoli C."/>
            <person name="McDonald S.M."/>
            <person name="Parker M.S."/>
            <person name="Rombauts S."/>
            <person name="Salamov A."/>
            <person name="Von Dassow P."/>
            <person name="Badger J.H."/>
            <person name="Coutinho P.M."/>
            <person name="Demir E."/>
            <person name="Dubchak I."/>
            <person name="Gentemann C."/>
            <person name="Eikrem W."/>
            <person name="Gready J.E."/>
            <person name="John U."/>
            <person name="Lanier W."/>
            <person name="Lindquist E.A."/>
            <person name="Lucas S."/>
            <person name="Mayer K.F."/>
            <person name="Moreau H."/>
            <person name="Not F."/>
            <person name="Otillar R."/>
            <person name="Panaud O."/>
            <person name="Pangilinan J."/>
            <person name="Paulsen I."/>
            <person name="Piegu B."/>
            <person name="Poliakov A."/>
            <person name="Robbens S."/>
            <person name="Schmutz J."/>
            <person name="Toulza E."/>
            <person name="Wyss T."/>
            <person name="Zelensky A."/>
            <person name="Zhou K."/>
            <person name="Armbrust E.V."/>
            <person name="Bhattacharya D."/>
            <person name="Goodenough U.W."/>
            <person name="Van de Peer Y."/>
            <person name="Grigoriev I.V."/>
        </authorList>
    </citation>
    <scope>NUCLEOTIDE SEQUENCE [LARGE SCALE GENOMIC DNA]</scope>
    <source>
        <strain evidence="8 9">CCMP1545</strain>
    </source>
</reference>
<dbReference type="EMBL" id="GG663738">
    <property type="protein sequence ID" value="EEH57725.1"/>
    <property type="molecule type" value="Genomic_DNA"/>
</dbReference>
<accession>C1MQK2</accession>
<keyword evidence="7" id="KW-0809">Transit peptide</keyword>
<comment type="pathway">
    <text evidence="1 7">Porphyrin-containing compound metabolism; chlorophyll biosynthesis.</text>
</comment>
<evidence type="ECO:0000256" key="7">
    <source>
        <dbReference type="RuleBase" id="RU365001"/>
    </source>
</evidence>
<dbReference type="STRING" id="564608.C1MQK2"/>
<comment type="function">
    <text evidence="7">Phototransformation of protochlorophyllide (Pchlide) to chlorophyllide (Chlide).</text>
</comment>
<keyword evidence="7" id="KW-0934">Plastid</keyword>
<dbReference type="InterPro" id="IPR005979">
    <property type="entry name" value="Prochl_reduct"/>
</dbReference>
<comment type="similarity">
    <text evidence="2 7">Belongs to the short-chain dehydrogenases/reductases (SDR) family. POR subfamily.</text>
</comment>
<comment type="subcellular location">
    <subcellularLocation>
        <location evidence="7">Plastid</location>
        <location evidence="7">Chloroplast</location>
    </subcellularLocation>
</comment>
<dbReference type="Proteomes" id="UP000001876">
    <property type="component" value="Unassembled WGS sequence"/>
</dbReference>
<keyword evidence="5 7" id="KW-0560">Oxidoreductase</keyword>
<proteinExistence type="inferred from homology"/>
<dbReference type="Pfam" id="PF00106">
    <property type="entry name" value="adh_short"/>
    <property type="match status" value="1"/>
</dbReference>
<dbReference type="GO" id="GO:0016630">
    <property type="term" value="F:protochlorophyllide reductase activity"/>
    <property type="evidence" value="ECO:0007669"/>
    <property type="project" value="UniProtKB-EC"/>
</dbReference>
<name>C1MQK2_MICPC</name>
<dbReference type="KEGG" id="mpp:MICPUCDRAFT_33005"/>
<evidence type="ECO:0000256" key="1">
    <source>
        <dbReference type="ARBA" id="ARBA00005173"/>
    </source>
</evidence>
<dbReference type="PRINTS" id="PR00081">
    <property type="entry name" value="GDHRDH"/>
</dbReference>
<evidence type="ECO:0000256" key="6">
    <source>
        <dbReference type="ARBA" id="ARBA00023171"/>
    </source>
</evidence>
<evidence type="ECO:0000256" key="3">
    <source>
        <dbReference type="ARBA" id="ARBA00022531"/>
    </source>
</evidence>
<dbReference type="AlphaFoldDB" id="C1MQK2"/>
<dbReference type="OrthoDB" id="191139at2759"/>
<keyword evidence="6 7" id="KW-0149">Chlorophyll biosynthesis</keyword>
<dbReference type="SUPFAM" id="SSF51735">
    <property type="entry name" value="NAD(P)-binding Rossmann-fold domains"/>
    <property type="match status" value="1"/>
</dbReference>
<keyword evidence="4 7" id="KW-0521">NADP</keyword>
<dbReference type="GO" id="GO:0015995">
    <property type="term" value="P:chlorophyll biosynthetic process"/>
    <property type="evidence" value="ECO:0007669"/>
    <property type="project" value="UniProtKB-UniPathway"/>
</dbReference>
<sequence>MSAQMFASSTVARAAPVSKFGKKADGVSARKAIARAPMTNRRVQTSPKAAFTVYAAVTKLKTAIVTGASSGLGLYTTKSLIEKGDYHVVMACRSVEKAEREAKRLGFDKSKYTVMELELGSLENVRSFVKKFRGNGKLCKNLQTLICNAAIYYPNAVEPTFTQDGFEETVGVTHLGHFLLSNLLLRDLVAADDLGIDKRLCIVGSVTANTNTLAGQVPPRAAIGDMSGLANGLNGDRNKGAMIDGDRFIGPKAYKDAKLCNILTIKEMNRRWHEETGITFSTMYPGCIADTPLFRNHTPIFRFLFPLIQKYITKGYVTMEEAGNRLASVNSEPQYTKSGAYWAWKGGGDQLMDNYWDNSNRTEAFDNTPSKEAGDMQKAAKCFDLSVEVVGLKENEVGPKAGSYNFLNLLGGNKKNSKTPVAA</sequence>
<dbReference type="PANTHER" id="PTHR44419">
    <property type="entry name" value="PROTOCHLOROPHYLLIDE REDUCTASE C, CHLOROPLASTIC"/>
    <property type="match status" value="1"/>
</dbReference>
<dbReference type="OMA" id="WSWGNRQ"/>
<dbReference type="InterPro" id="IPR002347">
    <property type="entry name" value="SDR_fam"/>
</dbReference>
<evidence type="ECO:0000313" key="8">
    <source>
        <dbReference type="EMBL" id="EEH57725.1"/>
    </source>
</evidence>
<dbReference type="PANTHER" id="PTHR44419:SF19">
    <property type="entry name" value="PROTOCHLOROPHYLLIDE REDUCTASE A, CHLOROPLASTIC"/>
    <property type="match status" value="1"/>
</dbReference>
<dbReference type="NCBIfam" id="TIGR01289">
    <property type="entry name" value="LPOR"/>
    <property type="match status" value="1"/>
</dbReference>
<evidence type="ECO:0000313" key="9">
    <source>
        <dbReference type="Proteomes" id="UP000001876"/>
    </source>
</evidence>
<dbReference type="Gene3D" id="3.40.50.720">
    <property type="entry name" value="NAD(P)-binding Rossmann-like Domain"/>
    <property type="match status" value="1"/>
</dbReference>
<keyword evidence="7" id="KW-0150">Chloroplast</keyword>
<dbReference type="UniPathway" id="UPA00668"/>
<gene>
    <name evidence="8" type="primary">PORA</name>
    <name evidence="8" type="ORF">MICPUCDRAFT_33005</name>
</gene>
<evidence type="ECO:0000256" key="5">
    <source>
        <dbReference type="ARBA" id="ARBA00023002"/>
    </source>
</evidence>
<dbReference type="EC" id="1.3.1.33" evidence="7"/>
<dbReference type="eggNOG" id="KOG1208">
    <property type="taxonomic scope" value="Eukaryota"/>
</dbReference>